<evidence type="ECO:0000256" key="1">
    <source>
        <dbReference type="SAM" id="Phobius"/>
    </source>
</evidence>
<keyword evidence="1" id="KW-0812">Transmembrane</keyword>
<comment type="caution">
    <text evidence="2">The sequence shown here is derived from an EMBL/GenBank/DDBJ whole genome shotgun (WGS) entry which is preliminary data.</text>
</comment>
<organism evidence="2 3">
    <name type="scientific">Bacillus taeanensis</name>
    <dbReference type="NCBI Taxonomy" id="273032"/>
    <lineage>
        <taxon>Bacteria</taxon>
        <taxon>Bacillati</taxon>
        <taxon>Bacillota</taxon>
        <taxon>Bacilli</taxon>
        <taxon>Bacillales</taxon>
        <taxon>Bacillaceae</taxon>
        <taxon>Bacillus</taxon>
    </lineage>
</organism>
<dbReference type="OrthoDB" id="2355666at2"/>
<keyword evidence="3" id="KW-1185">Reference proteome</keyword>
<name>A0A366XR14_9BACI</name>
<evidence type="ECO:0000313" key="2">
    <source>
        <dbReference type="EMBL" id="RBW67565.1"/>
    </source>
</evidence>
<dbReference type="EMBL" id="QOCW01000034">
    <property type="protein sequence ID" value="RBW67565.1"/>
    <property type="molecule type" value="Genomic_DNA"/>
</dbReference>
<protein>
    <submittedName>
        <fullName evidence="2">DUF4305 domain-containing protein</fullName>
    </submittedName>
</protein>
<dbReference type="Proteomes" id="UP000253314">
    <property type="component" value="Unassembled WGS sequence"/>
</dbReference>
<sequence length="71" mass="8362">MKLSPLVLGFLFMGLGIFFTSLAVRNADETIWNTTSMIFMLLATMEFVYAIRFFIFRFKVKQLKKKQNKKT</sequence>
<keyword evidence="1" id="KW-1133">Transmembrane helix</keyword>
<evidence type="ECO:0000313" key="3">
    <source>
        <dbReference type="Proteomes" id="UP000253314"/>
    </source>
</evidence>
<proteinExistence type="predicted"/>
<gene>
    <name evidence="2" type="ORF">DS031_21615</name>
</gene>
<dbReference type="RefSeq" id="WP_113808245.1">
    <property type="nucleotide sequence ID" value="NZ_QOCW01000034.1"/>
</dbReference>
<dbReference type="Pfam" id="PF14146">
    <property type="entry name" value="DUF4305"/>
    <property type="match status" value="1"/>
</dbReference>
<reference evidence="2 3" key="1">
    <citation type="submission" date="2018-07" db="EMBL/GenBank/DDBJ databases">
        <title>Lottiidibacillus patelloidae gen. nov., sp. nov., isolated from the intestinal tract of a marine limpet and the reclassification of B. taeanensis BH030017T, B. algicola KMM 3737T and B. hwajinpoensis SW-72T as genus Lottiidibacillus.</title>
        <authorList>
            <person name="Liu R."/>
            <person name="Huang Z."/>
        </authorList>
    </citation>
    <scope>NUCLEOTIDE SEQUENCE [LARGE SCALE GENOMIC DNA]</scope>
    <source>
        <strain evidence="2 3">BH030017</strain>
    </source>
</reference>
<accession>A0A366XR14</accession>
<feature type="transmembrane region" description="Helical" evidence="1">
    <location>
        <begin position="37"/>
        <end position="56"/>
    </location>
</feature>
<dbReference type="AlphaFoldDB" id="A0A366XR14"/>
<keyword evidence="1" id="KW-0472">Membrane</keyword>
<dbReference type="InterPro" id="IPR025426">
    <property type="entry name" value="DUF4305"/>
</dbReference>